<dbReference type="NCBIfam" id="TIGR01814">
    <property type="entry name" value="kynureninase"/>
    <property type="match status" value="1"/>
</dbReference>
<dbReference type="UniPathway" id="UPA00253">
    <property type="reaction ID" value="UER00329"/>
</dbReference>
<accession>F4KZX8</accession>
<dbReference type="EMBL" id="CP002691">
    <property type="protein sequence ID" value="AEE51548.1"/>
    <property type="molecule type" value="Genomic_DNA"/>
</dbReference>
<feature type="binding site" evidence="4">
    <location>
        <position position="274"/>
    </location>
    <ligand>
        <name>pyridoxal 5'-phosphate</name>
        <dbReference type="ChEBI" id="CHEBI:597326"/>
    </ligand>
</feature>
<feature type="binding site" evidence="4">
    <location>
        <position position="106"/>
    </location>
    <ligand>
        <name>pyridoxal 5'-phosphate</name>
        <dbReference type="ChEBI" id="CHEBI:597326"/>
    </ligand>
</feature>
<dbReference type="UniPathway" id="UPA00334">
    <property type="reaction ID" value="UER00455"/>
</dbReference>
<keyword evidence="8" id="KW-1185">Reference proteome</keyword>
<comment type="function">
    <text evidence="4 6">Catalyzes the cleavage of L-kynurenine (L-Kyn) and L-3-hydroxykynurenine (L-3OHKyn) into anthranilic acid (AA) and 3-hydroxyanthranilic acid (3-OHAA), respectively.</text>
</comment>
<feature type="binding site" evidence="4">
    <location>
        <position position="105"/>
    </location>
    <ligand>
        <name>pyridoxal 5'-phosphate</name>
        <dbReference type="ChEBI" id="CHEBI:597326"/>
    </ligand>
</feature>
<evidence type="ECO:0000256" key="3">
    <source>
        <dbReference type="ARBA" id="ARBA00022898"/>
    </source>
</evidence>
<sequence length="432" mass="48355">MTFQPTLDFARQMDAQDSLRSFRDQYLFPQHQGRKCLYFCGNSLGLQPKKAGEFIKKELQHWQELGVEGHFEGELPWTQYHKSLAPASAHIVGAQADEVIIMNTLTVNLHLMMVSFYRPNAERFKIIMEAGAFPSDQYAVESQVRWHGYDPAEAIVEVAPRPGEALLHTEDILAAIEQHGAQTTLVLFAGLNYYTGQVYDMPAITAAGHRVGAYVGFDLAHAAGNVPLHLHDWGVDFAVWCTYKYINSGPGAPSGAFVHAKHGNKPQTPRFAGWWGHNEERRFLMEKGFDPIPGAAGWQLSNAPILAYAPMRASHDLFLEAGMPALRAKSEKLTAYLEFLIDSLNIDEPRFDIITPRDPAQRGAQLSFLTGPTGKQLFDYLTQNGVICDWREHNLPGEKGEKAGVIRIAPTPMYNSFEDVWRFADLLTKAQL</sequence>
<dbReference type="EC" id="3.7.1.3" evidence="4 5"/>
<evidence type="ECO:0000256" key="6">
    <source>
        <dbReference type="PIRNR" id="PIRNR038800"/>
    </source>
</evidence>
<dbReference type="SUPFAM" id="SSF53383">
    <property type="entry name" value="PLP-dependent transferases"/>
    <property type="match status" value="1"/>
</dbReference>
<dbReference type="GO" id="GO:0043420">
    <property type="term" value="P:anthranilate metabolic process"/>
    <property type="evidence" value="ECO:0007669"/>
    <property type="project" value="TreeGrafter"/>
</dbReference>
<keyword evidence="2 4" id="KW-0378">Hydrolase</keyword>
<dbReference type="eggNOG" id="COG3844">
    <property type="taxonomic scope" value="Bacteria"/>
</dbReference>
<evidence type="ECO:0000256" key="4">
    <source>
        <dbReference type="HAMAP-Rule" id="MF_01970"/>
    </source>
</evidence>
<keyword evidence="1 4" id="KW-0662">Pyridine nucleotide biosynthesis</keyword>
<dbReference type="RefSeq" id="WP_013766087.1">
    <property type="nucleotide sequence ID" value="NC_015510.1"/>
</dbReference>
<comment type="subunit">
    <text evidence="4 6">Homodimer.</text>
</comment>
<gene>
    <name evidence="4" type="primary">kynU</name>
    <name evidence="7" type="ordered locus">Halhy_3696</name>
</gene>
<keyword evidence="3 4" id="KW-0663">Pyridoxal phosphate</keyword>
<reference evidence="7 8" key="1">
    <citation type="journal article" date="2011" name="Stand. Genomic Sci.">
        <title>Complete genome sequence of Haliscomenobacter hydrossis type strain (O).</title>
        <authorList>
            <consortium name="US DOE Joint Genome Institute (JGI-PGF)"/>
            <person name="Daligault H."/>
            <person name="Lapidus A."/>
            <person name="Zeytun A."/>
            <person name="Nolan M."/>
            <person name="Lucas S."/>
            <person name="Del Rio T.G."/>
            <person name="Tice H."/>
            <person name="Cheng J.F."/>
            <person name="Tapia R."/>
            <person name="Han C."/>
            <person name="Goodwin L."/>
            <person name="Pitluck S."/>
            <person name="Liolios K."/>
            <person name="Pagani I."/>
            <person name="Ivanova N."/>
            <person name="Huntemann M."/>
            <person name="Mavromatis K."/>
            <person name="Mikhailova N."/>
            <person name="Pati A."/>
            <person name="Chen A."/>
            <person name="Palaniappan K."/>
            <person name="Land M."/>
            <person name="Hauser L."/>
            <person name="Brambilla E.M."/>
            <person name="Rohde M."/>
            <person name="Verbarg S."/>
            <person name="Goker M."/>
            <person name="Bristow J."/>
            <person name="Eisen J.A."/>
            <person name="Markowitz V."/>
            <person name="Hugenholtz P."/>
            <person name="Kyrpides N.C."/>
            <person name="Klenk H.P."/>
            <person name="Woyke T."/>
        </authorList>
    </citation>
    <scope>NUCLEOTIDE SEQUENCE [LARGE SCALE GENOMIC DNA]</scope>
    <source>
        <strain evidence="8">ATCC 27775 / DSM 1100 / LMG 10767 / O</strain>
    </source>
</reference>
<dbReference type="HOGENOM" id="CLU_003433_4_0_10"/>
<dbReference type="GO" id="GO:0009435">
    <property type="term" value="P:NAD+ biosynthetic process"/>
    <property type="evidence" value="ECO:0007669"/>
    <property type="project" value="UniProtKB-UniRule"/>
</dbReference>
<comment type="catalytic activity">
    <reaction evidence="4 6">
        <text>L-kynurenine + H2O = anthranilate + L-alanine + H(+)</text>
        <dbReference type="Rhea" id="RHEA:16813"/>
        <dbReference type="ChEBI" id="CHEBI:15377"/>
        <dbReference type="ChEBI" id="CHEBI:15378"/>
        <dbReference type="ChEBI" id="CHEBI:16567"/>
        <dbReference type="ChEBI" id="CHEBI:57959"/>
        <dbReference type="ChEBI" id="CHEBI:57972"/>
        <dbReference type="EC" id="3.7.1.3"/>
    </reaction>
</comment>
<dbReference type="FunFam" id="3.40.640.10:FF:000031">
    <property type="entry name" value="Kynureninase"/>
    <property type="match status" value="1"/>
</dbReference>
<feature type="binding site" evidence="4">
    <location>
        <begin position="133"/>
        <end position="136"/>
    </location>
    <ligand>
        <name>pyridoxal 5'-phosphate</name>
        <dbReference type="ChEBI" id="CHEBI:597326"/>
    </ligand>
</feature>
<dbReference type="PANTHER" id="PTHR14084">
    <property type="entry name" value="KYNURENINASE"/>
    <property type="match status" value="1"/>
</dbReference>
<comment type="caution">
    <text evidence="4">Lacks conserved residue(s) required for the propagation of feature annotation.</text>
</comment>
<name>F4KZX8_HALH1</name>
<proteinExistence type="inferred from homology"/>
<dbReference type="GO" id="GO:0030170">
    <property type="term" value="F:pyridoxal phosphate binding"/>
    <property type="evidence" value="ECO:0007669"/>
    <property type="project" value="UniProtKB-UniRule"/>
</dbReference>
<organism evidence="7 8">
    <name type="scientific">Haliscomenobacter hydrossis (strain ATCC 27775 / DSM 1100 / LMG 10767 / O)</name>
    <dbReference type="NCBI Taxonomy" id="760192"/>
    <lineage>
        <taxon>Bacteria</taxon>
        <taxon>Pseudomonadati</taxon>
        <taxon>Bacteroidota</taxon>
        <taxon>Saprospiria</taxon>
        <taxon>Saprospirales</taxon>
        <taxon>Haliscomenobacteraceae</taxon>
        <taxon>Haliscomenobacter</taxon>
    </lineage>
</organism>
<dbReference type="Gene3D" id="3.90.1150.10">
    <property type="entry name" value="Aspartate Aminotransferase, domain 1"/>
    <property type="match status" value="1"/>
</dbReference>
<feature type="binding site" evidence="4">
    <location>
        <position position="243"/>
    </location>
    <ligand>
        <name>pyridoxal 5'-phosphate</name>
        <dbReference type="ChEBI" id="CHEBI:597326"/>
    </ligand>
</feature>
<dbReference type="GO" id="GO:0030429">
    <property type="term" value="F:kynureninase activity"/>
    <property type="evidence" value="ECO:0007669"/>
    <property type="project" value="UniProtKB-UniRule"/>
</dbReference>
<comment type="similarity">
    <text evidence="4 6">Belongs to the kynureninase family.</text>
</comment>
<dbReference type="KEGG" id="hhy:Halhy_3696"/>
<dbReference type="STRING" id="760192.Halhy_3696"/>
<dbReference type="InterPro" id="IPR015424">
    <property type="entry name" value="PyrdxlP-dep_Trfase"/>
</dbReference>
<dbReference type="GO" id="GO:0019441">
    <property type="term" value="P:L-tryptophan catabolic process to kynurenine"/>
    <property type="evidence" value="ECO:0007669"/>
    <property type="project" value="TreeGrafter"/>
</dbReference>
<dbReference type="InterPro" id="IPR015421">
    <property type="entry name" value="PyrdxlP-dep_Trfase_major"/>
</dbReference>
<dbReference type="HAMAP" id="MF_01970">
    <property type="entry name" value="Kynureninase"/>
    <property type="match status" value="1"/>
</dbReference>
<evidence type="ECO:0000256" key="5">
    <source>
        <dbReference type="NCBIfam" id="TIGR01814"/>
    </source>
</evidence>
<feature type="binding site" evidence="4">
    <location>
        <position position="302"/>
    </location>
    <ligand>
        <name>pyridoxal 5'-phosphate</name>
        <dbReference type="ChEBI" id="CHEBI:597326"/>
    </ligand>
</feature>
<evidence type="ECO:0000313" key="7">
    <source>
        <dbReference type="EMBL" id="AEE51548.1"/>
    </source>
</evidence>
<comment type="pathway">
    <text evidence="4 6">Amino-acid degradation; L-kynurenine degradation; L-alanine and anthranilate from L-kynurenine: step 1/1.</text>
</comment>
<comment type="cofactor">
    <cofactor evidence="4 6">
        <name>pyridoxal 5'-phosphate</name>
        <dbReference type="ChEBI" id="CHEBI:597326"/>
    </cofactor>
</comment>
<dbReference type="OrthoDB" id="9812626at2"/>
<dbReference type="GO" id="GO:0097053">
    <property type="term" value="P:L-kynurenine catabolic process"/>
    <property type="evidence" value="ECO:0007669"/>
    <property type="project" value="UniProtKB-UniRule"/>
</dbReference>
<dbReference type="Proteomes" id="UP000008461">
    <property type="component" value="Chromosome"/>
</dbReference>
<reference key="2">
    <citation type="submission" date="2011-04" db="EMBL/GenBank/DDBJ databases">
        <title>Complete sequence of chromosome of Haliscomenobacter hydrossis DSM 1100.</title>
        <authorList>
            <consortium name="US DOE Joint Genome Institute (JGI-PGF)"/>
            <person name="Lucas S."/>
            <person name="Han J."/>
            <person name="Lapidus A."/>
            <person name="Bruce D."/>
            <person name="Goodwin L."/>
            <person name="Pitluck S."/>
            <person name="Peters L."/>
            <person name="Kyrpides N."/>
            <person name="Mavromatis K."/>
            <person name="Ivanova N."/>
            <person name="Ovchinnikova G."/>
            <person name="Pagani I."/>
            <person name="Daligault H."/>
            <person name="Detter J.C."/>
            <person name="Han C."/>
            <person name="Land M."/>
            <person name="Hauser L."/>
            <person name="Markowitz V."/>
            <person name="Cheng J.-F."/>
            <person name="Hugenholtz P."/>
            <person name="Woyke T."/>
            <person name="Wu D."/>
            <person name="Verbarg S."/>
            <person name="Frueling A."/>
            <person name="Brambilla E."/>
            <person name="Klenk H.-P."/>
            <person name="Eisen J.A."/>
        </authorList>
    </citation>
    <scope>NUCLEOTIDE SEQUENCE</scope>
    <source>
        <strain>DSM 1100</strain>
    </source>
</reference>
<dbReference type="GO" id="GO:0019805">
    <property type="term" value="P:quinolinate biosynthetic process"/>
    <property type="evidence" value="ECO:0007669"/>
    <property type="project" value="UniProtKB-UniRule"/>
</dbReference>
<dbReference type="GO" id="GO:0005737">
    <property type="term" value="C:cytoplasm"/>
    <property type="evidence" value="ECO:0007669"/>
    <property type="project" value="UniProtKB-UniRule"/>
</dbReference>
<dbReference type="AlphaFoldDB" id="F4KZX8"/>
<comment type="catalytic activity">
    <reaction evidence="6">
        <text>3-hydroxy-L-kynurenine + H2O = 3-hydroxyanthranilate + L-alanine + H(+)</text>
        <dbReference type="Rhea" id="RHEA:25143"/>
        <dbReference type="ChEBI" id="CHEBI:15377"/>
        <dbReference type="ChEBI" id="CHEBI:15378"/>
        <dbReference type="ChEBI" id="CHEBI:36559"/>
        <dbReference type="ChEBI" id="CHEBI:57972"/>
        <dbReference type="ChEBI" id="CHEBI:58125"/>
        <dbReference type="EC" id="3.7.1.3"/>
    </reaction>
</comment>
<feature type="binding site" evidence="4">
    <location>
        <position position="221"/>
    </location>
    <ligand>
        <name>pyridoxal 5'-phosphate</name>
        <dbReference type="ChEBI" id="CHEBI:597326"/>
    </ligand>
</feature>
<dbReference type="InterPro" id="IPR010111">
    <property type="entry name" value="Kynureninase"/>
</dbReference>
<dbReference type="PIRSF" id="PIRSF038800">
    <property type="entry name" value="KYNU"/>
    <property type="match status" value="1"/>
</dbReference>
<protein>
    <recommendedName>
        <fullName evidence="4 5">Kynureninase</fullName>
        <ecNumber evidence="4 5">3.7.1.3</ecNumber>
    </recommendedName>
    <alternativeName>
        <fullName evidence="4">L-kynurenine hydrolase</fullName>
    </alternativeName>
</protein>
<feature type="binding site" evidence="4">
    <location>
        <position position="218"/>
    </location>
    <ligand>
        <name>pyridoxal 5'-phosphate</name>
        <dbReference type="ChEBI" id="CHEBI:597326"/>
    </ligand>
</feature>
<dbReference type="InterPro" id="IPR015422">
    <property type="entry name" value="PyrdxlP-dep_Trfase_small"/>
</dbReference>
<comment type="pathway">
    <text evidence="4 6">Cofactor biosynthesis; NAD(+) biosynthesis; quinolinate from L-kynurenine: step 2/3.</text>
</comment>
<feature type="modified residue" description="N6-(pyridoxal phosphate)lysine" evidence="4">
    <location>
        <position position="244"/>
    </location>
</feature>
<dbReference type="Pfam" id="PF22580">
    <property type="entry name" value="KYNU_C"/>
    <property type="match status" value="1"/>
</dbReference>
<evidence type="ECO:0000313" key="8">
    <source>
        <dbReference type="Proteomes" id="UP000008461"/>
    </source>
</evidence>
<dbReference type="PANTHER" id="PTHR14084:SF0">
    <property type="entry name" value="KYNURENINASE"/>
    <property type="match status" value="1"/>
</dbReference>
<dbReference type="Gene3D" id="3.40.640.10">
    <property type="entry name" value="Type I PLP-dependent aspartate aminotransferase-like (Major domain)"/>
    <property type="match status" value="1"/>
</dbReference>
<evidence type="ECO:0000256" key="2">
    <source>
        <dbReference type="ARBA" id="ARBA00022801"/>
    </source>
</evidence>
<evidence type="ECO:0000256" key="1">
    <source>
        <dbReference type="ARBA" id="ARBA00022642"/>
    </source>
</evidence>